<dbReference type="Pfam" id="PF01399">
    <property type="entry name" value="PCI"/>
    <property type="match status" value="1"/>
</dbReference>
<dbReference type="InterPro" id="IPR035298">
    <property type="entry name" value="PSMD13"/>
</dbReference>
<evidence type="ECO:0000313" key="4">
    <source>
        <dbReference type="EMBL" id="KAK4261504.1"/>
    </source>
</evidence>
<evidence type="ECO:0000256" key="2">
    <source>
        <dbReference type="ARBA" id="ARBA00022942"/>
    </source>
</evidence>
<accession>A0AAE1MDT2</accession>
<dbReference type="GO" id="GO:0006511">
    <property type="term" value="P:ubiquitin-dependent protein catabolic process"/>
    <property type="evidence" value="ECO:0007669"/>
    <property type="project" value="TreeGrafter"/>
</dbReference>
<dbReference type="GO" id="GO:0008541">
    <property type="term" value="C:proteasome regulatory particle, lid subcomplex"/>
    <property type="evidence" value="ECO:0007669"/>
    <property type="project" value="TreeGrafter"/>
</dbReference>
<dbReference type="GO" id="GO:0005829">
    <property type="term" value="C:cytosol"/>
    <property type="evidence" value="ECO:0007669"/>
    <property type="project" value="TreeGrafter"/>
</dbReference>
<dbReference type="SMART" id="SM00088">
    <property type="entry name" value="PINT"/>
    <property type="match status" value="1"/>
</dbReference>
<dbReference type="GO" id="GO:0005198">
    <property type="term" value="F:structural molecule activity"/>
    <property type="evidence" value="ECO:0007669"/>
    <property type="project" value="TreeGrafter"/>
</dbReference>
<dbReference type="EMBL" id="JAWXYG010000010">
    <property type="protein sequence ID" value="KAK4261504.1"/>
    <property type="molecule type" value="Genomic_DNA"/>
</dbReference>
<dbReference type="Proteomes" id="UP001293593">
    <property type="component" value="Unassembled WGS sequence"/>
</dbReference>
<feature type="domain" description="PCI" evidence="3">
    <location>
        <begin position="174"/>
        <end position="347"/>
    </location>
</feature>
<comment type="similarity">
    <text evidence="1">Belongs to the proteasome subunit S11 family.</text>
</comment>
<evidence type="ECO:0000313" key="5">
    <source>
        <dbReference type="Proteomes" id="UP001293593"/>
    </source>
</evidence>
<dbReference type="AlphaFoldDB" id="A0AAE1MDT2"/>
<dbReference type="InterPro" id="IPR036390">
    <property type="entry name" value="WH_DNA-bd_sf"/>
</dbReference>
<dbReference type="GO" id="GO:0005634">
    <property type="term" value="C:nucleus"/>
    <property type="evidence" value="ECO:0007669"/>
    <property type="project" value="TreeGrafter"/>
</dbReference>
<gene>
    <name evidence="4" type="ORF">QN277_004491</name>
</gene>
<name>A0AAE1MDT2_9FABA</name>
<dbReference type="SUPFAM" id="SSF46785">
    <property type="entry name" value="Winged helix' DNA-binding domain"/>
    <property type="match status" value="1"/>
</dbReference>
<dbReference type="PANTHER" id="PTHR10539">
    <property type="entry name" value="26S PROTEASOME NON-ATPASE REGULATORY SUBUNIT 13"/>
    <property type="match status" value="1"/>
</dbReference>
<organism evidence="4 5">
    <name type="scientific">Acacia crassicarpa</name>
    <name type="common">northern wattle</name>
    <dbReference type="NCBI Taxonomy" id="499986"/>
    <lineage>
        <taxon>Eukaryota</taxon>
        <taxon>Viridiplantae</taxon>
        <taxon>Streptophyta</taxon>
        <taxon>Embryophyta</taxon>
        <taxon>Tracheophyta</taxon>
        <taxon>Spermatophyta</taxon>
        <taxon>Magnoliopsida</taxon>
        <taxon>eudicotyledons</taxon>
        <taxon>Gunneridae</taxon>
        <taxon>Pentapetalae</taxon>
        <taxon>rosids</taxon>
        <taxon>fabids</taxon>
        <taxon>Fabales</taxon>
        <taxon>Fabaceae</taxon>
        <taxon>Caesalpinioideae</taxon>
        <taxon>mimosoid clade</taxon>
        <taxon>Acacieae</taxon>
        <taxon>Acacia</taxon>
    </lineage>
</organism>
<dbReference type="InterPro" id="IPR054179">
    <property type="entry name" value="PSD13_N"/>
</dbReference>
<dbReference type="Pfam" id="PF22037">
    <property type="entry name" value="PSD13_N"/>
    <property type="match status" value="1"/>
</dbReference>
<proteinExistence type="inferred from homology"/>
<sequence length="390" mass="44704">MDPLQYLESLGNTHPQLSNWCNTLADLYQRKLWHQLTQALEDFIILSVFQDGDAMLQLYHNFIADFETNINLLKLANLVVQVSRQYPTREASIDFLEGTIEKLQAIKEQRIEEPIVFIMMEKAFLVLEEGNPKECKKIIEHGKGILDSVTDVDSSVYAIYYSVLSQYHRACQDYDEFHKSSMLYLARAETFSLPESFKQGLAYDLGLAALLGDNIYHIGELLAHPIIKNLLGTNGEWLFRVLMGFNSGDLFHYKKLRRVYKNAIQAQPALVQNKERLLEKARVLCLMEIIFSQTPEARTIPLSVIAQRTELPLEDVENVLMKSFSAQLIEGVIDQVEGTVHVSWLRPRVLETSQLECLHARIDCWKDKVGVALGSILDQNPYLKDLLWSL</sequence>
<evidence type="ECO:0000256" key="1">
    <source>
        <dbReference type="ARBA" id="ARBA00006207"/>
    </source>
</evidence>
<keyword evidence="2" id="KW-0647">Proteasome</keyword>
<comment type="caution">
    <text evidence="4">The sequence shown here is derived from an EMBL/GenBank/DDBJ whole genome shotgun (WGS) entry which is preliminary data.</text>
</comment>
<evidence type="ECO:0000259" key="3">
    <source>
        <dbReference type="PROSITE" id="PS50250"/>
    </source>
</evidence>
<dbReference type="PROSITE" id="PS50250">
    <property type="entry name" value="PCI"/>
    <property type="match status" value="1"/>
</dbReference>
<protein>
    <recommendedName>
        <fullName evidence="3">PCI domain-containing protein</fullName>
    </recommendedName>
</protein>
<dbReference type="InterPro" id="IPR000717">
    <property type="entry name" value="PCI_dom"/>
</dbReference>
<dbReference type="PANTHER" id="PTHR10539:SF0">
    <property type="entry name" value="26S PROTEASOME NON-ATPASE REGULATORY SUBUNIT 13"/>
    <property type="match status" value="1"/>
</dbReference>
<keyword evidence="5" id="KW-1185">Reference proteome</keyword>
<reference evidence="4" key="1">
    <citation type="submission" date="2023-10" db="EMBL/GenBank/DDBJ databases">
        <title>Chromosome-level genome of the transformable northern wattle, Acacia crassicarpa.</title>
        <authorList>
            <person name="Massaro I."/>
            <person name="Sinha N.R."/>
            <person name="Poethig S."/>
            <person name="Leichty A.R."/>
        </authorList>
    </citation>
    <scope>NUCLEOTIDE SEQUENCE</scope>
    <source>
        <strain evidence="4">Acra3RX</strain>
        <tissue evidence="4">Leaf</tissue>
    </source>
</reference>